<dbReference type="HOGENOM" id="CLU_065853_0_1_11"/>
<dbReference type="RefSeq" id="WP_013137692.1">
    <property type="nucleotide sequence ID" value="NC_014168.1"/>
</dbReference>
<name>D6ZDH2_SEGRD</name>
<dbReference type="EMBL" id="CP001958">
    <property type="protein sequence ID" value="ADG97236.1"/>
    <property type="molecule type" value="Genomic_DNA"/>
</dbReference>
<protein>
    <submittedName>
        <fullName evidence="1">FMN-binding negative transcriptional regulator</fullName>
    </submittedName>
</protein>
<dbReference type="PANTHER" id="PTHR35802">
    <property type="entry name" value="PROTEASE SYNTHASE AND SPORULATION PROTEIN PAI 2"/>
    <property type="match status" value="1"/>
</dbReference>
<dbReference type="InterPro" id="IPR012349">
    <property type="entry name" value="Split_barrel_FMN-bd"/>
</dbReference>
<gene>
    <name evidence="1" type="ordered locus">Srot_0757</name>
</gene>
<reference evidence="1 2" key="1">
    <citation type="journal article" date="2010" name="Stand. Genomic Sci.">
        <title>Complete genome sequence of Segniliparus rotundus type strain (CDC 1076).</title>
        <authorList>
            <person name="Sikorski J."/>
            <person name="Lapidus A."/>
            <person name="Copeland A."/>
            <person name="Misra M."/>
            <person name="Glavina Del Rio T."/>
            <person name="Nolan M."/>
            <person name="Lucas S."/>
            <person name="Chen F."/>
            <person name="Tice H."/>
            <person name="Cheng J.F."/>
            <person name="Jando M."/>
            <person name="Schneider S."/>
            <person name="Bruce D."/>
            <person name="Goodwin L."/>
            <person name="Pitluck S."/>
            <person name="Liolios K."/>
            <person name="Mikhailova N."/>
            <person name="Pati A."/>
            <person name="Ivanova N."/>
            <person name="Mavromatis K."/>
            <person name="Chen A."/>
            <person name="Palaniappan K."/>
            <person name="Chertkov O."/>
            <person name="Land M."/>
            <person name="Hauser L."/>
            <person name="Chang Y.J."/>
            <person name="Jeffries C.D."/>
            <person name="Brettin T."/>
            <person name="Detter J.C."/>
            <person name="Han C."/>
            <person name="Rohde M."/>
            <person name="Goker M."/>
            <person name="Bristow J."/>
            <person name="Eisen J.A."/>
            <person name="Markowitz V."/>
            <person name="Hugenholtz P."/>
            <person name="Kyrpides N.C."/>
            <person name="Klenk H.P."/>
        </authorList>
    </citation>
    <scope>NUCLEOTIDE SEQUENCE [LARGE SCALE GENOMIC DNA]</scope>
    <source>
        <strain evidence="2">ATCC BAA-972 / CDC 1076 / CIP 108378 / DSM 44985 / JCM 13578</strain>
    </source>
</reference>
<dbReference type="InterPro" id="IPR007396">
    <property type="entry name" value="TR_PAI2-type"/>
</dbReference>
<keyword evidence="2" id="KW-1185">Reference proteome</keyword>
<evidence type="ECO:0000313" key="1">
    <source>
        <dbReference type="EMBL" id="ADG97236.1"/>
    </source>
</evidence>
<dbReference type="OrthoDB" id="9794948at2"/>
<proteinExistence type="predicted"/>
<dbReference type="PANTHER" id="PTHR35802:SF1">
    <property type="entry name" value="PROTEASE SYNTHASE AND SPORULATION PROTEIN PAI 2"/>
    <property type="match status" value="1"/>
</dbReference>
<organism evidence="1 2">
    <name type="scientific">Segniliparus rotundus (strain ATCC BAA-972 / CDC 1076 / CIP 108378 / DSM 44985 / JCM 13578)</name>
    <dbReference type="NCBI Taxonomy" id="640132"/>
    <lineage>
        <taxon>Bacteria</taxon>
        <taxon>Bacillati</taxon>
        <taxon>Actinomycetota</taxon>
        <taxon>Actinomycetes</taxon>
        <taxon>Mycobacteriales</taxon>
        <taxon>Segniliparaceae</taxon>
        <taxon>Segniliparus</taxon>
    </lineage>
</organism>
<evidence type="ECO:0000313" key="2">
    <source>
        <dbReference type="Proteomes" id="UP000002247"/>
    </source>
</evidence>
<dbReference type="Proteomes" id="UP000002247">
    <property type="component" value="Chromosome"/>
</dbReference>
<sequence>MYNPRPHQVHDEAAIRAFVAQVGSGTLVTASPARIEATLLPILWSGDTVVAHLAKANPQAAAISSGAPGLWVVQGPEAYVSPGWYASKREHGAGGRARVVPTWNYSVVQLRGRVCVRDDAAWVRSVVSQLTDVQEQAMSTPWGVGDAPEEYIDGQLCAIVGVEMRVESVEAKAKWSQNRSAADKAGVLAGLRDQGAAAAAEHMAAVLAVSGEQGA</sequence>
<dbReference type="PIRSF" id="PIRSF010372">
    <property type="entry name" value="PaiB"/>
    <property type="match status" value="1"/>
</dbReference>
<dbReference type="Pfam" id="PF04299">
    <property type="entry name" value="FMN_bind_2"/>
    <property type="match status" value="1"/>
</dbReference>
<dbReference type="SUPFAM" id="SSF50475">
    <property type="entry name" value="FMN-binding split barrel"/>
    <property type="match status" value="1"/>
</dbReference>
<dbReference type="STRING" id="640132.Srot_0757"/>
<dbReference type="AlphaFoldDB" id="D6ZDH2"/>
<dbReference type="Gene3D" id="2.30.110.10">
    <property type="entry name" value="Electron Transport, Fmn-binding Protein, Chain A"/>
    <property type="match status" value="1"/>
</dbReference>
<accession>D6ZDH2</accession>
<dbReference type="KEGG" id="srt:Srot_0757"/>
<dbReference type="eggNOG" id="COG2808">
    <property type="taxonomic scope" value="Bacteria"/>
</dbReference>